<protein>
    <submittedName>
        <fullName evidence="1">Uncharacterized protein</fullName>
    </submittedName>
</protein>
<name>A0A2P2N833_RHIMU</name>
<organism evidence="1">
    <name type="scientific">Rhizophora mucronata</name>
    <name type="common">Asiatic mangrove</name>
    <dbReference type="NCBI Taxonomy" id="61149"/>
    <lineage>
        <taxon>Eukaryota</taxon>
        <taxon>Viridiplantae</taxon>
        <taxon>Streptophyta</taxon>
        <taxon>Embryophyta</taxon>
        <taxon>Tracheophyta</taxon>
        <taxon>Spermatophyta</taxon>
        <taxon>Magnoliopsida</taxon>
        <taxon>eudicotyledons</taxon>
        <taxon>Gunneridae</taxon>
        <taxon>Pentapetalae</taxon>
        <taxon>rosids</taxon>
        <taxon>fabids</taxon>
        <taxon>Malpighiales</taxon>
        <taxon>Rhizophoraceae</taxon>
        <taxon>Rhizophora</taxon>
    </lineage>
</organism>
<sequence length="47" mass="5630">MRRQRDSGMREVRARPNKFIPRISLSIYFCDHGNQICIALRPRERKG</sequence>
<accession>A0A2P2N833</accession>
<dbReference type="AlphaFoldDB" id="A0A2P2N833"/>
<evidence type="ECO:0000313" key="1">
    <source>
        <dbReference type="EMBL" id="MBX38647.1"/>
    </source>
</evidence>
<reference evidence="1" key="1">
    <citation type="submission" date="2018-02" db="EMBL/GenBank/DDBJ databases">
        <title>Rhizophora mucronata_Transcriptome.</title>
        <authorList>
            <person name="Meera S.P."/>
            <person name="Sreeshan A."/>
            <person name="Augustine A."/>
        </authorList>
    </citation>
    <scope>NUCLEOTIDE SEQUENCE</scope>
    <source>
        <tissue evidence="1">Leaf</tissue>
    </source>
</reference>
<dbReference type="EMBL" id="GGEC01058163">
    <property type="protein sequence ID" value="MBX38647.1"/>
    <property type="molecule type" value="Transcribed_RNA"/>
</dbReference>
<proteinExistence type="predicted"/>